<dbReference type="GO" id="GO:0036205">
    <property type="term" value="P:histone catabolic process"/>
    <property type="evidence" value="ECO:0007669"/>
    <property type="project" value="TreeGrafter"/>
</dbReference>
<dbReference type="PROSITE" id="PS51805">
    <property type="entry name" value="EPHD"/>
    <property type="match status" value="1"/>
</dbReference>
<dbReference type="Pfam" id="PF01426">
    <property type="entry name" value="BAH"/>
    <property type="match status" value="1"/>
</dbReference>
<feature type="compositionally biased region" description="Polar residues" evidence="5">
    <location>
        <begin position="1634"/>
        <end position="1648"/>
    </location>
</feature>
<protein>
    <submittedName>
        <fullName evidence="9">PHD type zinc finger protein with BAH domain-containing protein</fullName>
    </submittedName>
</protein>
<feature type="domain" description="PHD-type" evidence="8">
    <location>
        <begin position="1072"/>
        <end position="1201"/>
    </location>
</feature>
<evidence type="ECO:0000259" key="7">
    <source>
        <dbReference type="PROSITE" id="PS51038"/>
    </source>
</evidence>
<dbReference type="Pfam" id="PF13832">
    <property type="entry name" value="zf-HC5HC2H_2"/>
    <property type="match status" value="1"/>
</dbReference>
<feature type="region of interest" description="Disordered" evidence="5">
    <location>
        <begin position="1258"/>
        <end position="1323"/>
    </location>
</feature>
<feature type="domain" description="PHD-type" evidence="6">
    <location>
        <begin position="390"/>
        <end position="442"/>
    </location>
</feature>
<keyword evidence="1" id="KW-0479">Metal-binding</keyword>
<feature type="region of interest" description="Disordered" evidence="5">
    <location>
        <begin position="1544"/>
        <end position="1707"/>
    </location>
</feature>
<dbReference type="InterPro" id="IPR029617">
    <property type="entry name" value="Snt2"/>
</dbReference>
<dbReference type="GO" id="GO:0004842">
    <property type="term" value="F:ubiquitin-protein transferase activity"/>
    <property type="evidence" value="ECO:0007669"/>
    <property type="project" value="TreeGrafter"/>
</dbReference>
<feature type="compositionally biased region" description="Low complexity" evidence="5">
    <location>
        <begin position="1365"/>
        <end position="1377"/>
    </location>
</feature>
<dbReference type="InterPro" id="IPR011011">
    <property type="entry name" value="Znf_FYVE_PHD"/>
</dbReference>
<feature type="region of interest" description="Disordered" evidence="5">
    <location>
        <begin position="1430"/>
        <end position="1527"/>
    </location>
</feature>
<dbReference type="SUPFAM" id="SSF57903">
    <property type="entry name" value="FYVE/PHD zinc finger"/>
    <property type="match status" value="2"/>
</dbReference>
<evidence type="ECO:0000256" key="2">
    <source>
        <dbReference type="ARBA" id="ARBA00022771"/>
    </source>
</evidence>
<keyword evidence="10" id="KW-1185">Reference proteome</keyword>
<dbReference type="EMBL" id="JAKLMC020000026">
    <property type="protein sequence ID" value="KAK5950472.1"/>
    <property type="molecule type" value="Genomic_DNA"/>
</dbReference>
<dbReference type="Pfam" id="PF00628">
    <property type="entry name" value="PHD"/>
    <property type="match status" value="1"/>
</dbReference>
<feature type="region of interest" description="Disordered" evidence="5">
    <location>
        <begin position="1344"/>
        <end position="1397"/>
    </location>
</feature>
<dbReference type="Gene3D" id="3.30.40.10">
    <property type="entry name" value="Zinc/RING finger domain, C3HC4 (zinc finger)"/>
    <property type="match status" value="3"/>
</dbReference>
<feature type="compositionally biased region" description="Polar residues" evidence="5">
    <location>
        <begin position="1587"/>
        <end position="1596"/>
    </location>
</feature>
<dbReference type="CDD" id="cd15497">
    <property type="entry name" value="PHD1_Snt2p_like"/>
    <property type="match status" value="1"/>
</dbReference>
<sequence length="1707" mass="187272">MSSTSAAGAASESATHLGDLGRAPVSNAPSPTAFSSDLILAPEAPTAASAPQSQPMTATASTASDQPNTAGNDGANDSGIYGTRSRNRPGRARPNYADDKEIDMEIEATGKYPKAQKKSAASVPLPTQQMDVGGVSDGFPAVNGTGVAAGPGSATLASNSAHNVAPASNAASKKRKQPESSTTVQPPAPPHPNPNPVPSPPSASRAQLIETNMLSFSKSRKRLNNRQQLVADDGTTIQVNDHMYFLCEPPGEPYYFGRIMEFLHVDNDSSAAVEAVRVNWFYRPKDIQRRVQDTRVVFASMHSDTCPLSQMRGKCNIQHLADIPDLDDFRKQRDSFWFDKLFDRYMHRYYEVIPTAKVVNVPRRVKKVLDERWKFVLVEVGRGRELTSASKVCKRCGDFASNHLSVDCAVCKNTYHMSCVRPPLLRKPARGFAWACAACSRVQELKMEARHTPMSDNEISRLAEAESFDDEEDTPAQGGTTGENSPGMDEHVSPTATQLAQANLWLWRYLGIHSKPEDALDYDDRIYPRASSRLGPRHQAGITVWHGRPLEFIKPAEAKKKYKPMVNSKKDHKAAALLENDKRPKRPKWVIDEPTGYVARGQDEPIEVKGRKEYTAQLTFKMPDPSQFSERGLDEHTRPENYDKIVDAFLLRCDQEIAPLYGLGKGNVDIRTKGLEKLQDNGYDAEKAIEVMRKVSAKNDLKLPELSKEELKRFEEGVGMYGSELHAVARYISPTIKESRVVRFYYMWKKTPRGREIWGNYENRKSKKDSKRVEKDANGAKLQDDVGDAADDSAFDNEKAAKVRRGFKCKFCSTTSSRLWRRAPATAPGTLVPRELGSKNAKDKSNWLISALCGKCAYLWRRYAVEYEPIEEIAKKIAIAGGRASKRKVDEELMRIVLEAQNFAGDTISKSTAQIATSAGIDVPLAMVESDEPPKKKVKADVPIPEPVVEKKKVVPEKPVELEPLKPEMPRVKEHPCAVCHIINHPDHKMLKCRDCRLHVHAPCYGVNVPTGTGPWYCDMCKNDHHTLVSTNYECVLCPVRRTPQELMEPPKVSHKKKTDREREKERAEREMVQEAGRRWREDQLAAGRPVDPREPLKRTAWNNWMHVNCAVWTEEIRFGDAEHLDAAEGVGFIPKERFETPCKFCNETGFPTITCQFPSCNNSFHVGCAHQRKLILGFDITPVKSSRRDSVQIMKLDQESGRAVPGIWCPNHPVSTVVHNMLETTPSGSTALQEFVRMYKQVDTTVTGTVRRAAQYQSNLQASTTAAQPPPRRQSTINGNAHQPVPVEAITGQNARSPSPMSPRVNGGDHEVPPTSQGLRVKSEKKCCTCATEFSPKWWVVNRDSTPKASSPEAQLNTTAQIPASESTSLRASSSAQPPSPELHDQSAASAPAPAAAFAVPTPADVKPEPIDVDTMDVPAETLYQCHKCHTNKKTPPSSPFQVRRTGVRAEPVHEPPAHPTPVMPQQQVAQPPPDGPPHSHPGLHPPGPLPPHLYHNGRPPYPGPPPIINGAPPGPHPAAIYGPPPPYHRPGEFGYPYPPIHYAIPGGLPPPGPRPNGIAQHSPPPGPYAHSLAGPPPGQPGSPHVGSTNGSNPYHQRAGESPNLPYGAPRGYGPPPPSHVPQRAPSAMGMIQPSSATEQPGQTPATRPSEGNIGTPGPGRSRVSESPRLTHQDVPMADGSRERRSSTAGPGPGASASPSLKNLLS</sequence>
<dbReference type="GO" id="GO:0003682">
    <property type="term" value="F:chromatin binding"/>
    <property type="evidence" value="ECO:0007669"/>
    <property type="project" value="InterPro"/>
</dbReference>
<reference evidence="9 10" key="1">
    <citation type="submission" date="2022-12" db="EMBL/GenBank/DDBJ databases">
        <title>Genomic features and morphological characterization of a novel Knufia sp. strain isolated from spacecraft assembly facility.</title>
        <authorList>
            <person name="Teixeira M."/>
            <person name="Chander A.M."/>
            <person name="Stajich J.E."/>
            <person name="Venkateswaran K."/>
        </authorList>
    </citation>
    <scope>NUCLEOTIDE SEQUENCE [LARGE SCALE GENOMIC DNA]</scope>
    <source>
        <strain evidence="9 10">FJI-L2-BK-P2</strain>
    </source>
</reference>
<dbReference type="SMART" id="SM00439">
    <property type="entry name" value="BAH"/>
    <property type="match status" value="1"/>
</dbReference>
<feature type="compositionally biased region" description="Basic and acidic residues" evidence="5">
    <location>
        <begin position="1664"/>
        <end position="1673"/>
    </location>
</feature>
<evidence type="ECO:0000256" key="1">
    <source>
        <dbReference type="ARBA" id="ARBA00022723"/>
    </source>
</evidence>
<dbReference type="SUPFAM" id="SSF46689">
    <property type="entry name" value="Homeodomain-like"/>
    <property type="match status" value="1"/>
</dbReference>
<keyword evidence="2 4" id="KW-0863">Zinc-finger</keyword>
<dbReference type="FunFam" id="2.30.30.490:FF:000018">
    <property type="entry name" value="Lid2 complex component snt2"/>
    <property type="match status" value="1"/>
</dbReference>
<feature type="region of interest" description="Disordered" evidence="5">
    <location>
        <begin position="1048"/>
        <end position="1077"/>
    </location>
</feature>
<dbReference type="InterPro" id="IPR001025">
    <property type="entry name" value="BAH_dom"/>
</dbReference>
<dbReference type="InterPro" id="IPR034732">
    <property type="entry name" value="EPHD"/>
</dbReference>
<feature type="region of interest" description="Disordered" evidence="5">
    <location>
        <begin position="1"/>
        <end position="137"/>
    </location>
</feature>
<dbReference type="Pfam" id="PF13831">
    <property type="entry name" value="PHD_2"/>
    <property type="match status" value="1"/>
</dbReference>
<dbReference type="InterPro" id="IPR009057">
    <property type="entry name" value="Homeodomain-like_sf"/>
</dbReference>
<dbReference type="PANTHER" id="PTHR47672">
    <property type="entry name" value="E3 UBIQUITIN-PROTEIN LIGASE SNT2"/>
    <property type="match status" value="1"/>
</dbReference>
<dbReference type="PROSITE" id="PS50016">
    <property type="entry name" value="ZF_PHD_2"/>
    <property type="match status" value="2"/>
</dbReference>
<dbReference type="SMART" id="SM00249">
    <property type="entry name" value="PHD"/>
    <property type="match status" value="3"/>
</dbReference>
<keyword evidence="3" id="KW-0862">Zinc</keyword>
<feature type="compositionally biased region" description="Basic and acidic residues" evidence="5">
    <location>
        <begin position="771"/>
        <end position="784"/>
    </location>
</feature>
<dbReference type="InterPro" id="IPR013083">
    <property type="entry name" value="Znf_RING/FYVE/PHD"/>
</dbReference>
<feature type="compositionally biased region" description="Low complexity" evidence="5">
    <location>
        <begin position="41"/>
        <end position="55"/>
    </location>
</feature>
<feature type="compositionally biased region" description="Low complexity" evidence="5">
    <location>
        <begin position="1"/>
        <end position="14"/>
    </location>
</feature>
<dbReference type="CDD" id="cd15571">
    <property type="entry name" value="ePHD"/>
    <property type="match status" value="1"/>
</dbReference>
<dbReference type="PANTHER" id="PTHR47672:SF1">
    <property type="entry name" value="E3 UBIQUITIN-PROTEIN LIGASE SNT2"/>
    <property type="match status" value="1"/>
</dbReference>
<dbReference type="InterPro" id="IPR043151">
    <property type="entry name" value="BAH_sf"/>
</dbReference>
<feature type="compositionally biased region" description="Polar residues" evidence="5">
    <location>
        <begin position="56"/>
        <end position="71"/>
    </location>
</feature>
<proteinExistence type="predicted"/>
<feature type="compositionally biased region" description="Pro residues" evidence="5">
    <location>
        <begin position="1472"/>
        <end position="1493"/>
    </location>
</feature>
<feature type="compositionally biased region" description="Pro residues" evidence="5">
    <location>
        <begin position="186"/>
        <end position="201"/>
    </location>
</feature>
<dbReference type="Gene3D" id="1.10.10.60">
    <property type="entry name" value="Homeodomain-like"/>
    <property type="match status" value="1"/>
</dbReference>
<feature type="region of interest" description="Disordered" evidence="5">
    <location>
        <begin position="158"/>
        <end position="204"/>
    </location>
</feature>
<accession>A0AAN8EGT5</accession>
<dbReference type="GO" id="GO:0008270">
    <property type="term" value="F:zinc ion binding"/>
    <property type="evidence" value="ECO:0007669"/>
    <property type="project" value="UniProtKB-KW"/>
</dbReference>
<evidence type="ECO:0000256" key="4">
    <source>
        <dbReference type="PROSITE-ProRule" id="PRU00146"/>
    </source>
</evidence>
<feature type="compositionally biased region" description="Polar residues" evidence="5">
    <location>
        <begin position="1344"/>
        <end position="1363"/>
    </location>
</feature>
<dbReference type="CDD" id="cd15489">
    <property type="entry name" value="PHD_SF"/>
    <property type="match status" value="1"/>
</dbReference>
<evidence type="ECO:0000313" key="9">
    <source>
        <dbReference type="EMBL" id="KAK5950472.1"/>
    </source>
</evidence>
<evidence type="ECO:0000256" key="3">
    <source>
        <dbReference type="ARBA" id="ARBA00022833"/>
    </source>
</evidence>
<feature type="compositionally biased region" description="Basic and acidic residues" evidence="5">
    <location>
        <begin position="1059"/>
        <end position="1077"/>
    </location>
</feature>
<feature type="region of interest" description="Disordered" evidence="5">
    <location>
        <begin position="465"/>
        <end position="493"/>
    </location>
</feature>
<dbReference type="PROSITE" id="PS51038">
    <property type="entry name" value="BAH"/>
    <property type="match status" value="1"/>
</dbReference>
<organism evidence="9 10">
    <name type="scientific">Knufia fluminis</name>
    <dbReference type="NCBI Taxonomy" id="191047"/>
    <lineage>
        <taxon>Eukaryota</taxon>
        <taxon>Fungi</taxon>
        <taxon>Dikarya</taxon>
        <taxon>Ascomycota</taxon>
        <taxon>Pezizomycotina</taxon>
        <taxon>Eurotiomycetes</taxon>
        <taxon>Chaetothyriomycetidae</taxon>
        <taxon>Chaetothyriales</taxon>
        <taxon>Trichomeriaceae</taxon>
        <taxon>Knufia</taxon>
    </lineage>
</organism>
<dbReference type="Gene3D" id="2.30.30.490">
    <property type="match status" value="1"/>
</dbReference>
<evidence type="ECO:0000313" key="10">
    <source>
        <dbReference type="Proteomes" id="UP001316803"/>
    </source>
</evidence>
<feature type="region of interest" description="Disordered" evidence="5">
    <location>
        <begin position="764"/>
        <end position="785"/>
    </location>
</feature>
<feature type="domain" description="PHD-type" evidence="6">
    <location>
        <begin position="974"/>
        <end position="1024"/>
    </location>
</feature>
<dbReference type="InterPro" id="IPR001965">
    <property type="entry name" value="Znf_PHD"/>
</dbReference>
<gene>
    <name evidence="9" type="primary">SNT2</name>
    <name evidence="9" type="ORF">OHC33_008415</name>
</gene>
<dbReference type="Proteomes" id="UP001316803">
    <property type="component" value="Unassembled WGS sequence"/>
</dbReference>
<evidence type="ECO:0000256" key="5">
    <source>
        <dbReference type="SAM" id="MobiDB-lite"/>
    </source>
</evidence>
<dbReference type="InterPro" id="IPR019787">
    <property type="entry name" value="Znf_PHD-finger"/>
</dbReference>
<name>A0AAN8EGT5_9EURO</name>
<feature type="compositionally biased region" description="Polar residues" evidence="5">
    <location>
        <begin position="1258"/>
        <end position="1282"/>
    </location>
</feature>
<comment type="caution">
    <text evidence="9">The sequence shown here is derived from an EMBL/GenBank/DDBJ whole genome shotgun (WGS) entry which is preliminary data.</text>
</comment>
<evidence type="ECO:0000259" key="6">
    <source>
        <dbReference type="PROSITE" id="PS50016"/>
    </source>
</evidence>
<feature type="compositionally biased region" description="Pro residues" evidence="5">
    <location>
        <begin position="1501"/>
        <end position="1527"/>
    </location>
</feature>
<dbReference type="GO" id="GO:0048189">
    <property type="term" value="C:Lid2 complex"/>
    <property type="evidence" value="ECO:0007669"/>
    <property type="project" value="TreeGrafter"/>
</dbReference>
<feature type="domain" description="BAH" evidence="7">
    <location>
        <begin position="235"/>
        <end position="353"/>
    </location>
</feature>
<evidence type="ECO:0000259" key="8">
    <source>
        <dbReference type="PROSITE" id="PS51805"/>
    </source>
</evidence>